<dbReference type="CDD" id="cd00161">
    <property type="entry name" value="beta-trefoil_Ricin-like"/>
    <property type="match status" value="1"/>
</dbReference>
<dbReference type="InterPro" id="IPR036278">
    <property type="entry name" value="Sialidase_sf"/>
</dbReference>
<dbReference type="PANTHER" id="PTHR38792:SF3">
    <property type="entry name" value="BNR_ASP-BOX REPEAT DOMAIN PROTEIN (AFU_ORTHOLOGUE AFUA_7G06430)-RELATED"/>
    <property type="match status" value="1"/>
</dbReference>
<dbReference type="PROSITE" id="PS51257">
    <property type="entry name" value="PROKAR_LIPOPROTEIN"/>
    <property type="match status" value="1"/>
</dbReference>
<evidence type="ECO:0000313" key="4">
    <source>
        <dbReference type="EMBL" id="MBO2454347.1"/>
    </source>
</evidence>
<feature type="compositionally biased region" description="Low complexity" evidence="1">
    <location>
        <begin position="60"/>
        <end position="78"/>
    </location>
</feature>
<dbReference type="Proteomes" id="UP000669179">
    <property type="component" value="Unassembled WGS sequence"/>
</dbReference>
<keyword evidence="2" id="KW-1133">Transmembrane helix</keyword>
<feature type="transmembrane region" description="Helical" evidence="2">
    <location>
        <begin position="14"/>
        <end position="34"/>
    </location>
</feature>
<dbReference type="RefSeq" id="WP_208262537.1">
    <property type="nucleotide sequence ID" value="NZ_JAGEOJ010000025.1"/>
</dbReference>
<organism evidence="4 5">
    <name type="scientific">Actinomadura barringtoniae</name>
    <dbReference type="NCBI Taxonomy" id="1427535"/>
    <lineage>
        <taxon>Bacteria</taxon>
        <taxon>Bacillati</taxon>
        <taxon>Actinomycetota</taxon>
        <taxon>Actinomycetes</taxon>
        <taxon>Streptosporangiales</taxon>
        <taxon>Thermomonosporaceae</taxon>
        <taxon>Actinomadura</taxon>
    </lineage>
</organism>
<dbReference type="AlphaFoldDB" id="A0A939PK13"/>
<dbReference type="PANTHER" id="PTHR38792">
    <property type="entry name" value="BNR/ASP-BOX REPEAT DOMAIN PROTEIN (AFU_ORTHOLOGUE AFUA_7G06430)-RELATED"/>
    <property type="match status" value="1"/>
</dbReference>
<reference evidence="4" key="1">
    <citation type="submission" date="2021-03" db="EMBL/GenBank/DDBJ databases">
        <authorList>
            <person name="Kanchanasin P."/>
            <person name="Saeng-In P."/>
            <person name="Phongsopitanun W."/>
            <person name="Yuki M."/>
            <person name="Kudo T."/>
            <person name="Ohkuma M."/>
            <person name="Tanasupawat S."/>
        </authorList>
    </citation>
    <scope>NUCLEOTIDE SEQUENCE</scope>
    <source>
        <strain evidence="4">GKU 128</strain>
    </source>
</reference>
<feature type="compositionally biased region" description="Basic and acidic residues" evidence="1">
    <location>
        <begin position="85"/>
        <end position="95"/>
    </location>
</feature>
<accession>A0A939PK13</accession>
<dbReference type="InterPro" id="IPR035992">
    <property type="entry name" value="Ricin_B-like_lectins"/>
</dbReference>
<dbReference type="Gene3D" id="2.120.10.10">
    <property type="match status" value="1"/>
</dbReference>
<evidence type="ECO:0000313" key="5">
    <source>
        <dbReference type="Proteomes" id="UP000669179"/>
    </source>
</evidence>
<proteinExistence type="predicted"/>
<protein>
    <submittedName>
        <fullName evidence="4">RICIN domain-containing protein</fullName>
    </submittedName>
</protein>
<feature type="region of interest" description="Disordered" evidence="1">
    <location>
        <begin position="53"/>
        <end position="97"/>
    </location>
</feature>
<evidence type="ECO:0000256" key="2">
    <source>
        <dbReference type="SAM" id="Phobius"/>
    </source>
</evidence>
<evidence type="ECO:0000259" key="3">
    <source>
        <dbReference type="Pfam" id="PF14200"/>
    </source>
</evidence>
<dbReference type="Pfam" id="PF14200">
    <property type="entry name" value="RicinB_lectin_2"/>
    <property type="match status" value="1"/>
</dbReference>
<feature type="domain" description="Ricin B lectin" evidence="3">
    <location>
        <begin position="458"/>
        <end position="515"/>
    </location>
</feature>
<dbReference type="EMBL" id="JAGEOJ010000025">
    <property type="protein sequence ID" value="MBO2454347.1"/>
    <property type="molecule type" value="Genomic_DNA"/>
</dbReference>
<dbReference type="SUPFAM" id="SSF50370">
    <property type="entry name" value="Ricin B-like lectins"/>
    <property type="match status" value="1"/>
</dbReference>
<comment type="caution">
    <text evidence="4">The sequence shown here is derived from an EMBL/GenBank/DDBJ whole genome shotgun (WGS) entry which is preliminary data.</text>
</comment>
<dbReference type="Gene3D" id="2.80.10.50">
    <property type="match status" value="1"/>
</dbReference>
<name>A0A939PK13_9ACTN</name>
<evidence type="ECO:0000256" key="1">
    <source>
        <dbReference type="SAM" id="MobiDB-lite"/>
    </source>
</evidence>
<dbReference type="SUPFAM" id="SSF50939">
    <property type="entry name" value="Sialidases"/>
    <property type="match status" value="1"/>
</dbReference>
<keyword evidence="2" id="KW-0812">Transmembrane</keyword>
<keyword evidence="2" id="KW-0472">Membrane</keyword>
<sequence>MRVGNGDGGLRDRFAALVTAVVAVLGTALIIAAACSGPGKPVRQDKAAGPLASLGPRLVQQPGAPPGSQSAPQSAPQSEPTPVARAERRLDDRPARYPRAVRLHDGRILVSVASTGEDDGVTELARFYESTDDGASFRPVSELRDEQATGGRGGCCGSMLELPGQMGAQPAGTLLWAWTVGMKNHAPGRRAELRVWRSTDGGRSWGYLSSCATAPNGTPWDRGLWEPELSIDSQGRLVCYFSDETQRGHDQVIAQTISTDGGATWGAVTTVVALGGGARPGMPVVRRLPNGTYVMSYEVCGRSSDACQVRYRTSADGVSWGDPGNGGTTVRTSDGKYLFHAPTITWVPGGGPDGRLLMVGGLLRSSDGKLSRPASGSTLLVNVDNAQGRWYEQPSPVSVSFSSRPEHDEVVCDNYSSALLPVANGRSLLEVATEADSHGTCRASFATSPLDLTPKPPKAGSYRVRNASSGLCLDGVGPGDTVQQLPCDDRRPRQKWTISGGPNMQLRNAKTGRCLGGACPGPGWVLTQVSEVYYKMTAPTGAACMQASGSIAAQSTCTGRATQLWRLEPR</sequence>
<dbReference type="PROSITE" id="PS50231">
    <property type="entry name" value="RICIN_B_LECTIN"/>
    <property type="match status" value="1"/>
</dbReference>
<gene>
    <name evidence="4" type="ORF">J4573_45180</name>
</gene>
<keyword evidence="5" id="KW-1185">Reference proteome</keyword>
<dbReference type="InterPro" id="IPR000772">
    <property type="entry name" value="Ricin_B_lectin"/>
</dbReference>
<dbReference type="CDD" id="cd15482">
    <property type="entry name" value="Sialidase_non-viral"/>
    <property type="match status" value="1"/>
</dbReference>